<evidence type="ECO:0000313" key="6">
    <source>
        <dbReference type="EMBL" id="KDR76265.1"/>
    </source>
</evidence>
<feature type="transmembrane region" description="Helical" evidence="5">
    <location>
        <begin position="567"/>
        <end position="586"/>
    </location>
</feature>
<dbReference type="InterPro" id="IPR036259">
    <property type="entry name" value="MFS_trans_sf"/>
</dbReference>
<keyword evidence="2 5" id="KW-0812">Transmembrane</keyword>
<comment type="subcellular location">
    <subcellularLocation>
        <location evidence="1">Membrane</location>
        <topology evidence="1">Multi-pass membrane protein</topology>
    </subcellularLocation>
</comment>
<keyword evidence="3 5" id="KW-1133">Transmembrane helix</keyword>
<accession>A0A067SZ91</accession>
<keyword evidence="4 5" id="KW-0472">Membrane</keyword>
<dbReference type="EMBL" id="KL142379">
    <property type="protein sequence ID" value="KDR76265.1"/>
    <property type="molecule type" value="Genomic_DNA"/>
</dbReference>
<feature type="transmembrane region" description="Helical" evidence="5">
    <location>
        <begin position="236"/>
        <end position="261"/>
    </location>
</feature>
<evidence type="ECO:0000256" key="2">
    <source>
        <dbReference type="ARBA" id="ARBA00022692"/>
    </source>
</evidence>
<feature type="transmembrane region" description="Helical" evidence="5">
    <location>
        <begin position="204"/>
        <end position="224"/>
    </location>
</feature>
<dbReference type="OrthoDB" id="3026777at2759"/>
<evidence type="ECO:0000256" key="3">
    <source>
        <dbReference type="ARBA" id="ARBA00022989"/>
    </source>
</evidence>
<keyword evidence="7" id="KW-1185">Reference proteome</keyword>
<proteinExistence type="predicted"/>
<evidence type="ECO:0008006" key="8">
    <source>
        <dbReference type="Google" id="ProtNLM"/>
    </source>
</evidence>
<feature type="transmembrane region" description="Helical" evidence="5">
    <location>
        <begin position="534"/>
        <end position="555"/>
    </location>
</feature>
<dbReference type="Pfam" id="PF07690">
    <property type="entry name" value="MFS_1"/>
    <property type="match status" value="1"/>
</dbReference>
<gene>
    <name evidence="6" type="ORF">GALMADRAFT_247570</name>
</gene>
<dbReference type="Proteomes" id="UP000027222">
    <property type="component" value="Unassembled WGS sequence"/>
</dbReference>
<dbReference type="SUPFAM" id="SSF103473">
    <property type="entry name" value="MFS general substrate transporter"/>
    <property type="match status" value="1"/>
</dbReference>
<dbReference type="AlphaFoldDB" id="A0A067SZ91"/>
<dbReference type="GO" id="GO:0016020">
    <property type="term" value="C:membrane"/>
    <property type="evidence" value="ECO:0007669"/>
    <property type="project" value="UniProtKB-SubCell"/>
</dbReference>
<feature type="transmembrane region" description="Helical" evidence="5">
    <location>
        <begin position="384"/>
        <end position="403"/>
    </location>
</feature>
<dbReference type="Gene3D" id="1.20.1250.20">
    <property type="entry name" value="MFS general substrate transporter like domains"/>
    <property type="match status" value="1"/>
</dbReference>
<evidence type="ECO:0000256" key="1">
    <source>
        <dbReference type="ARBA" id="ARBA00004141"/>
    </source>
</evidence>
<feature type="transmembrane region" description="Helical" evidence="5">
    <location>
        <begin position="273"/>
        <end position="292"/>
    </location>
</feature>
<dbReference type="PANTHER" id="PTHR23507">
    <property type="entry name" value="ZGC:174356"/>
    <property type="match status" value="1"/>
</dbReference>
<feature type="transmembrane region" description="Helical" evidence="5">
    <location>
        <begin position="423"/>
        <end position="447"/>
    </location>
</feature>
<evidence type="ECO:0000313" key="7">
    <source>
        <dbReference type="Proteomes" id="UP000027222"/>
    </source>
</evidence>
<organism evidence="6 7">
    <name type="scientific">Galerina marginata (strain CBS 339.88)</name>
    <dbReference type="NCBI Taxonomy" id="685588"/>
    <lineage>
        <taxon>Eukaryota</taxon>
        <taxon>Fungi</taxon>
        <taxon>Dikarya</taxon>
        <taxon>Basidiomycota</taxon>
        <taxon>Agaricomycotina</taxon>
        <taxon>Agaricomycetes</taxon>
        <taxon>Agaricomycetidae</taxon>
        <taxon>Agaricales</taxon>
        <taxon>Agaricineae</taxon>
        <taxon>Strophariaceae</taxon>
        <taxon>Galerina</taxon>
    </lineage>
</organism>
<sequence>MDRLDILSTLLAPGPATTCYILRASIIQGSFPLCSLRLVLARQLAVVPPIPFLIPSRISTARDRIMTAVAARHLDEGSEEDSLLDPRTSGMQPSTLRTSSYLRRFSWDAHPFWLIPVVLVMSMSRGVTMSPRIQVYKAIACRSLSGDSPGVNDLLSFTENCGDAEVQARAAKIQAAVVTTMSVLSAISTGFWSRLGDTQGRKLILSTFLIGALCMEAVFVLVMRPDSLFGRHAEKFILVGPIIEGFVGGLSTFNGVVHAYISDCTRHGSRSTIFSTVQGMVFVGLAIGPWIGGIFFPPKGYNDGFFFGSITLITLTLLYVIFICPESLNPPSQAVESRVQDDLSFKTSPLLAVRRLFVNFISALLLPVSMFTPRRIPGSSRFNYNMTLVGLSLFLYLVSTGVYSAKYLYAQHVYTWTTAQLGYYMSTLWITRAFNLLVFLPILLSYLKPKSTSAAGRNPNVHDISKELNFDRYLAQISLALDGFADSLVALVSNNSQPTFVALSCLSSFTSGGNPALHSLGAVCLHACGRGSEVGALFGAMGVLSAIAHIISPYIYALTYGSTVANFPEAIFVLAACLLYSVVFFLSRISPAEENIVLVHTPRIGEDLESRSHTREYTYQTISDVDDEVTESPRR</sequence>
<dbReference type="InterPro" id="IPR011701">
    <property type="entry name" value="MFS"/>
</dbReference>
<dbReference type="PANTHER" id="PTHR23507:SF1">
    <property type="entry name" value="FI18259P1-RELATED"/>
    <property type="match status" value="1"/>
</dbReference>
<evidence type="ECO:0000256" key="5">
    <source>
        <dbReference type="SAM" id="Phobius"/>
    </source>
</evidence>
<feature type="transmembrane region" description="Helical" evidence="5">
    <location>
        <begin position="173"/>
        <end position="192"/>
    </location>
</feature>
<dbReference type="GO" id="GO:0022857">
    <property type="term" value="F:transmembrane transporter activity"/>
    <property type="evidence" value="ECO:0007669"/>
    <property type="project" value="InterPro"/>
</dbReference>
<feature type="transmembrane region" description="Helical" evidence="5">
    <location>
        <begin position="304"/>
        <end position="323"/>
    </location>
</feature>
<name>A0A067SZ91_GALM3</name>
<reference evidence="7" key="1">
    <citation type="journal article" date="2014" name="Proc. Natl. Acad. Sci. U.S.A.">
        <title>Extensive sampling of basidiomycete genomes demonstrates inadequacy of the white-rot/brown-rot paradigm for wood decay fungi.</title>
        <authorList>
            <person name="Riley R."/>
            <person name="Salamov A.A."/>
            <person name="Brown D.W."/>
            <person name="Nagy L.G."/>
            <person name="Floudas D."/>
            <person name="Held B.W."/>
            <person name="Levasseur A."/>
            <person name="Lombard V."/>
            <person name="Morin E."/>
            <person name="Otillar R."/>
            <person name="Lindquist E.A."/>
            <person name="Sun H."/>
            <person name="LaButti K.M."/>
            <person name="Schmutz J."/>
            <person name="Jabbour D."/>
            <person name="Luo H."/>
            <person name="Baker S.E."/>
            <person name="Pisabarro A.G."/>
            <person name="Walton J.D."/>
            <person name="Blanchette R.A."/>
            <person name="Henrissat B."/>
            <person name="Martin F."/>
            <person name="Cullen D."/>
            <person name="Hibbett D.S."/>
            <person name="Grigoriev I.V."/>
        </authorList>
    </citation>
    <scope>NUCLEOTIDE SEQUENCE [LARGE SCALE GENOMIC DNA]</scope>
    <source>
        <strain evidence="7">CBS 339.88</strain>
    </source>
</reference>
<evidence type="ECO:0000256" key="4">
    <source>
        <dbReference type="ARBA" id="ARBA00023136"/>
    </source>
</evidence>
<protein>
    <recommendedName>
        <fullName evidence="8">Major facilitator superfamily (MFS) profile domain-containing protein</fullName>
    </recommendedName>
</protein>
<dbReference type="HOGENOM" id="CLU_017517_1_0_1"/>